<reference evidence="2" key="1">
    <citation type="journal article" date="2014" name="Stand. Genomic Sci.">
        <title>Genome sequence of the exopolysaccharide-producing Salipiger mucosus type strain (DSM 16094(T)), a moderately halophilic member of the Roseobacter clade.</title>
        <authorList>
            <person name="Riedel T."/>
            <person name="Spring S."/>
            <person name="Fiebig A."/>
            <person name="Petersen J."/>
            <person name="Kyrpides N.C."/>
            <person name="Goker M."/>
            <person name="Klenk H.P."/>
        </authorList>
    </citation>
    <scope>NUCLEOTIDE SEQUENCE [LARGE SCALE GENOMIC DNA]</scope>
    <source>
        <strain evidence="2">DSM 16094</strain>
    </source>
</reference>
<keyword evidence="2" id="KW-1185">Reference proteome</keyword>
<dbReference type="OrthoDB" id="8360903at2"/>
<comment type="caution">
    <text evidence="1">The sequence shown here is derived from an EMBL/GenBank/DDBJ whole genome shotgun (WGS) entry which is preliminary data.</text>
</comment>
<dbReference type="SUPFAM" id="SSF51182">
    <property type="entry name" value="RmlC-like cupins"/>
    <property type="match status" value="1"/>
</dbReference>
<dbReference type="AlphaFoldDB" id="S9QK71"/>
<dbReference type="EMBL" id="APVH01000028">
    <property type="protein sequence ID" value="EPX81866.1"/>
    <property type="molecule type" value="Genomic_DNA"/>
</dbReference>
<protein>
    <recommendedName>
        <fullName evidence="3">Ectoine synthase</fullName>
    </recommendedName>
</protein>
<sequence length="130" mass="14916">MTQATGTQALEDTIQWARQEDVPLTWVHEGKEFSHRLITKNQNGCSFSFHITTYMPHFDVMVEGKGENQVVLYCLHGWSRQIVEATGEERIFRQGDAMYLPRTYRYRHIIGEAGLVVAVCSNPSKEHGDM</sequence>
<accession>S9QK71</accession>
<dbReference type="Gene3D" id="2.60.120.10">
    <property type="entry name" value="Jelly Rolls"/>
    <property type="match status" value="1"/>
</dbReference>
<dbReference type="STRING" id="1123237.Salmuc_00180"/>
<name>S9QK71_9RHOB</name>
<dbReference type="InterPro" id="IPR011051">
    <property type="entry name" value="RmlC_Cupin_sf"/>
</dbReference>
<dbReference type="Proteomes" id="UP000015347">
    <property type="component" value="Unassembled WGS sequence"/>
</dbReference>
<evidence type="ECO:0008006" key="3">
    <source>
        <dbReference type="Google" id="ProtNLM"/>
    </source>
</evidence>
<dbReference type="HOGENOM" id="CLU_1979160_0_0_5"/>
<organism evidence="1 2">
    <name type="scientific">Salipiger mucosus DSM 16094</name>
    <dbReference type="NCBI Taxonomy" id="1123237"/>
    <lineage>
        <taxon>Bacteria</taxon>
        <taxon>Pseudomonadati</taxon>
        <taxon>Pseudomonadota</taxon>
        <taxon>Alphaproteobacteria</taxon>
        <taxon>Rhodobacterales</taxon>
        <taxon>Roseobacteraceae</taxon>
        <taxon>Salipiger</taxon>
    </lineage>
</organism>
<proteinExistence type="predicted"/>
<gene>
    <name evidence="1" type="ORF">Salmuc_00180</name>
</gene>
<evidence type="ECO:0000313" key="1">
    <source>
        <dbReference type="EMBL" id="EPX81866.1"/>
    </source>
</evidence>
<dbReference type="RefSeq" id="WP_020040251.1">
    <property type="nucleotide sequence ID" value="NZ_KE557276.1"/>
</dbReference>
<dbReference type="InterPro" id="IPR014710">
    <property type="entry name" value="RmlC-like_jellyroll"/>
</dbReference>
<evidence type="ECO:0000313" key="2">
    <source>
        <dbReference type="Proteomes" id="UP000015347"/>
    </source>
</evidence>